<dbReference type="PANTHER" id="PTHR30457">
    <property type="entry name" value="5'-NUCLEOTIDASE SURE"/>
    <property type="match status" value="1"/>
</dbReference>
<proteinExistence type="inferred from homology"/>
<dbReference type="RefSeq" id="WP_307239228.1">
    <property type="nucleotide sequence ID" value="NZ_JAUSUZ010000001.1"/>
</dbReference>
<evidence type="ECO:0000256" key="2">
    <source>
        <dbReference type="ARBA" id="ARBA00011062"/>
    </source>
</evidence>
<dbReference type="InterPro" id="IPR002828">
    <property type="entry name" value="SurE-like_Pase/nucleotidase"/>
</dbReference>
<evidence type="ECO:0000313" key="8">
    <source>
        <dbReference type="Proteomes" id="UP001240236"/>
    </source>
</evidence>
<dbReference type="PANTHER" id="PTHR30457:SF0">
    <property type="entry name" value="PHOSPHATASE, PUTATIVE (AFU_ORTHOLOGUE AFUA_4G01070)-RELATED"/>
    <property type="match status" value="1"/>
</dbReference>
<evidence type="ECO:0000256" key="3">
    <source>
        <dbReference type="ARBA" id="ARBA00012643"/>
    </source>
</evidence>
<accession>A0AAE3VYD2</accession>
<evidence type="ECO:0000259" key="6">
    <source>
        <dbReference type="Pfam" id="PF01975"/>
    </source>
</evidence>
<evidence type="ECO:0000313" key="7">
    <source>
        <dbReference type="EMBL" id="MDQ0366126.1"/>
    </source>
</evidence>
<reference evidence="7 8" key="1">
    <citation type="submission" date="2023-07" db="EMBL/GenBank/DDBJ databases">
        <title>Sequencing the genomes of 1000 actinobacteria strains.</title>
        <authorList>
            <person name="Klenk H.-P."/>
        </authorList>
    </citation>
    <scope>NUCLEOTIDE SEQUENCE [LARGE SCALE GENOMIC DNA]</scope>
    <source>
        <strain evidence="7 8">DSM 44709</strain>
    </source>
</reference>
<dbReference type="EMBL" id="JAUSUZ010000001">
    <property type="protein sequence ID" value="MDQ0366126.1"/>
    <property type="molecule type" value="Genomic_DNA"/>
</dbReference>
<dbReference type="AlphaFoldDB" id="A0AAE3VYD2"/>
<keyword evidence="8" id="KW-1185">Reference proteome</keyword>
<dbReference type="InterPro" id="IPR036523">
    <property type="entry name" value="SurE-like_sf"/>
</dbReference>
<dbReference type="SUPFAM" id="SSF64167">
    <property type="entry name" value="SurE-like"/>
    <property type="match status" value="1"/>
</dbReference>
<comment type="caution">
    <text evidence="7">The sequence shown here is derived from an EMBL/GenBank/DDBJ whole genome shotgun (WGS) entry which is preliminary data.</text>
</comment>
<dbReference type="GO" id="GO:0008253">
    <property type="term" value="F:5'-nucleotidase activity"/>
    <property type="evidence" value="ECO:0007669"/>
    <property type="project" value="UniProtKB-EC"/>
</dbReference>
<feature type="domain" description="Survival protein SurE-like phosphatase/nucleotidase" evidence="6">
    <location>
        <begin position="3"/>
        <end position="200"/>
    </location>
</feature>
<dbReference type="Pfam" id="PF01975">
    <property type="entry name" value="SurE"/>
    <property type="match status" value="1"/>
</dbReference>
<dbReference type="Proteomes" id="UP001240236">
    <property type="component" value="Unassembled WGS sequence"/>
</dbReference>
<name>A0AAE3VYD2_9ACTN</name>
<dbReference type="EC" id="3.1.3.5" evidence="3"/>
<dbReference type="GO" id="GO:0046872">
    <property type="term" value="F:metal ion binding"/>
    <property type="evidence" value="ECO:0007669"/>
    <property type="project" value="UniProtKB-KW"/>
</dbReference>
<protein>
    <recommendedName>
        <fullName evidence="3">5'-nucleotidase</fullName>
        <ecNumber evidence="3">3.1.3.5</ecNumber>
    </recommendedName>
</protein>
<evidence type="ECO:0000256" key="5">
    <source>
        <dbReference type="ARBA" id="ARBA00022801"/>
    </source>
</evidence>
<dbReference type="Gene3D" id="3.40.1210.10">
    <property type="entry name" value="Survival protein SurE-like phosphatase/nucleotidase"/>
    <property type="match status" value="1"/>
</dbReference>
<evidence type="ECO:0000256" key="4">
    <source>
        <dbReference type="ARBA" id="ARBA00022723"/>
    </source>
</evidence>
<evidence type="ECO:0000256" key="1">
    <source>
        <dbReference type="ARBA" id="ARBA00000815"/>
    </source>
</evidence>
<keyword evidence="4" id="KW-0479">Metal-binding</keyword>
<sequence length="265" mass="26551">MRVLITNDDGIGAPGLRVLAEAAVKAGHEVVVAAPRTEHSGYGAALIATPGDDGRIQVDPHTFDGLPGVRAYGVAASPAFIVVLALRDAFGTPPDVVLSGPNRGANAGHAVLHSGTVGAALTAAAGDRSAIAVSLDVVSRLIGGGSLQALSGIGDGERHWATAATVAVDLLGTLTGLPAGSVLNVNVPDVPAEDLKGVRRAAPAGFGQVSVALEESGEGYLRTGMRISQERAAPGTDLALLADGYATVTPLTSVDDDRSVDLPLP</sequence>
<gene>
    <name evidence="7" type="ORF">J2S42_002795</name>
</gene>
<organism evidence="7 8">
    <name type="scientific">Catenuloplanes indicus</name>
    <dbReference type="NCBI Taxonomy" id="137267"/>
    <lineage>
        <taxon>Bacteria</taxon>
        <taxon>Bacillati</taxon>
        <taxon>Actinomycetota</taxon>
        <taxon>Actinomycetes</taxon>
        <taxon>Micromonosporales</taxon>
        <taxon>Micromonosporaceae</taxon>
        <taxon>Catenuloplanes</taxon>
    </lineage>
</organism>
<comment type="catalytic activity">
    <reaction evidence="1">
        <text>a ribonucleoside 5'-phosphate + H2O = a ribonucleoside + phosphate</text>
        <dbReference type="Rhea" id="RHEA:12484"/>
        <dbReference type="ChEBI" id="CHEBI:15377"/>
        <dbReference type="ChEBI" id="CHEBI:18254"/>
        <dbReference type="ChEBI" id="CHEBI:43474"/>
        <dbReference type="ChEBI" id="CHEBI:58043"/>
        <dbReference type="EC" id="3.1.3.5"/>
    </reaction>
</comment>
<keyword evidence="5 7" id="KW-0378">Hydrolase</keyword>
<dbReference type="InterPro" id="IPR030048">
    <property type="entry name" value="SurE"/>
</dbReference>
<comment type="similarity">
    <text evidence="2">Belongs to the SurE nucleotidase family.</text>
</comment>